<name>A0A5B0MG38_PUCGR</name>
<sequence>MTYTPRSIILDIQSIKPPAPNSPLPKPGKMNQQGSRRPFYQTENGYETRIRYLEEVVHLLISKNNSAPTTLVSLPPLVSSFRYSKKRGLIPLLSQGTAESLTFSASWTNCFNSPQHRRPPTNHLNSARLSKPRPRCCPIVTRDKSLLLVPSVPSPSLHLGPPTSAAAPSSAADAVAPDCPVNRTDVSEAIHKPSSRLQRKNFPFRSNSLNRLPFLDHLVSSKNTETATVLIHSTEALASPTVNQARPPASAIVAEAPASNSISQPDSNQNAHQPSYLKHQQNQSLPTPSVASLADLTVIQDQQFPDFLSRARLHSSDPLSSCRIDTAHLRNITTVVEPQDLLLDSSTTSAPFTADAATTPTTLRLYADPKATTPPPLISPTSPAPITVPSNLSEPSLPDSSDSTLTSADALTDINTPISTTPLIDSLPTPSELVTSPPVNLTTTAVGALTVMNGEALSRLNDPRYRPLEDTEFVEAAVGSMTIVENIDASVDLHPAPGYSRATIDYYKDIDNYLKLANADENEKTKKKKKKKKKKANPTSAPDNPILFYV</sequence>
<feature type="compositionally biased region" description="Polar residues" evidence="1">
    <location>
        <begin position="414"/>
        <end position="438"/>
    </location>
</feature>
<feature type="region of interest" description="Disordered" evidence="1">
    <location>
        <begin position="519"/>
        <end position="550"/>
    </location>
</feature>
<dbReference type="AlphaFoldDB" id="A0A5B0MG38"/>
<evidence type="ECO:0000313" key="4">
    <source>
        <dbReference type="Proteomes" id="UP000324748"/>
    </source>
</evidence>
<proteinExistence type="predicted"/>
<dbReference type="EMBL" id="VSWC01000015">
    <property type="protein sequence ID" value="KAA1112550.1"/>
    <property type="molecule type" value="Genomic_DNA"/>
</dbReference>
<feature type="region of interest" description="Disordered" evidence="1">
    <location>
        <begin position="365"/>
        <end position="438"/>
    </location>
</feature>
<organism evidence="2 4">
    <name type="scientific">Puccinia graminis f. sp. tritici</name>
    <dbReference type="NCBI Taxonomy" id="56615"/>
    <lineage>
        <taxon>Eukaryota</taxon>
        <taxon>Fungi</taxon>
        <taxon>Dikarya</taxon>
        <taxon>Basidiomycota</taxon>
        <taxon>Pucciniomycotina</taxon>
        <taxon>Pucciniomycetes</taxon>
        <taxon>Pucciniales</taxon>
        <taxon>Pucciniaceae</taxon>
        <taxon>Puccinia</taxon>
    </lineage>
</organism>
<protein>
    <submittedName>
        <fullName evidence="2">Uncharacterized protein</fullName>
    </submittedName>
</protein>
<feature type="compositionally biased region" description="Polar residues" evidence="1">
    <location>
        <begin position="258"/>
        <end position="286"/>
    </location>
</feature>
<evidence type="ECO:0000256" key="1">
    <source>
        <dbReference type="SAM" id="MobiDB-lite"/>
    </source>
</evidence>
<feature type="region of interest" description="Disordered" evidence="1">
    <location>
        <begin position="257"/>
        <end position="286"/>
    </location>
</feature>
<dbReference type="Proteomes" id="UP000324748">
    <property type="component" value="Unassembled WGS sequence"/>
</dbReference>
<feature type="compositionally biased region" description="Pro residues" evidence="1">
    <location>
        <begin position="17"/>
        <end position="26"/>
    </location>
</feature>
<gene>
    <name evidence="3" type="ORF">PGT21_001588</name>
    <name evidence="2" type="ORF">PGT21_027428</name>
</gene>
<dbReference type="EMBL" id="VSWC01000157">
    <property type="protein sequence ID" value="KAA1075026.1"/>
    <property type="molecule type" value="Genomic_DNA"/>
</dbReference>
<dbReference type="OrthoDB" id="2509948at2759"/>
<feature type="compositionally biased region" description="Low complexity" evidence="1">
    <location>
        <begin position="379"/>
        <end position="413"/>
    </location>
</feature>
<reference evidence="2 4" key="1">
    <citation type="submission" date="2019-05" db="EMBL/GenBank/DDBJ databases">
        <title>Emergence of the Ug99 lineage of the wheat stem rust pathogen through somatic hybridization.</title>
        <authorList>
            <person name="Li F."/>
            <person name="Upadhyaya N.M."/>
            <person name="Sperschneider J."/>
            <person name="Matny O."/>
            <person name="Nguyen-Phuc H."/>
            <person name="Mago R."/>
            <person name="Raley C."/>
            <person name="Miller M.E."/>
            <person name="Silverstein K.A.T."/>
            <person name="Henningsen E."/>
            <person name="Hirsch C.D."/>
            <person name="Visser B."/>
            <person name="Pretorius Z.A."/>
            <person name="Steffenson B.J."/>
            <person name="Schwessinger B."/>
            <person name="Dodds P.N."/>
            <person name="Figueroa M."/>
        </authorList>
    </citation>
    <scope>NUCLEOTIDE SEQUENCE [LARGE SCALE GENOMIC DNA]</scope>
    <source>
        <strain evidence="2">21-0</strain>
    </source>
</reference>
<evidence type="ECO:0000313" key="3">
    <source>
        <dbReference type="EMBL" id="KAA1112550.1"/>
    </source>
</evidence>
<evidence type="ECO:0000313" key="2">
    <source>
        <dbReference type="EMBL" id="KAA1075026.1"/>
    </source>
</evidence>
<comment type="caution">
    <text evidence="2">The sequence shown here is derived from an EMBL/GenBank/DDBJ whole genome shotgun (WGS) entry which is preliminary data.</text>
</comment>
<accession>A0A5B0MG38</accession>
<feature type="region of interest" description="Disordered" evidence="1">
    <location>
        <begin position="14"/>
        <end position="37"/>
    </location>
</feature>
<feature type="compositionally biased region" description="Basic residues" evidence="1">
    <location>
        <begin position="525"/>
        <end position="536"/>
    </location>
</feature>
<keyword evidence="4" id="KW-1185">Reference proteome</keyword>